<dbReference type="InterPro" id="IPR016191">
    <property type="entry name" value="Ribonuclease/ribotoxin"/>
</dbReference>
<evidence type="ECO:0000256" key="3">
    <source>
        <dbReference type="SAM" id="SignalP"/>
    </source>
</evidence>
<dbReference type="GO" id="GO:0016787">
    <property type="term" value="F:hydrolase activity"/>
    <property type="evidence" value="ECO:0007669"/>
    <property type="project" value="UniProtKB-KW"/>
</dbReference>
<evidence type="ECO:0000256" key="1">
    <source>
        <dbReference type="ARBA" id="ARBA00022722"/>
    </source>
</evidence>
<evidence type="ECO:0000313" key="4">
    <source>
        <dbReference type="EMBL" id="MCZ2220679.1"/>
    </source>
</evidence>
<keyword evidence="3" id="KW-0732">Signal</keyword>
<comment type="caution">
    <text evidence="4">The sequence shown here is derived from an EMBL/GenBank/DDBJ whole genome shotgun (WGS) entry which is preliminary data.</text>
</comment>
<organism evidence="4 5">
    <name type="scientific">Corynebacterium pilbarense</name>
    <dbReference type="NCBI Taxonomy" id="1288393"/>
    <lineage>
        <taxon>Bacteria</taxon>
        <taxon>Bacillati</taxon>
        <taxon>Actinomycetota</taxon>
        <taxon>Actinomycetes</taxon>
        <taxon>Mycobacteriales</taxon>
        <taxon>Corynebacteriaceae</taxon>
        <taxon>Corynebacterium</taxon>
    </lineage>
</organism>
<dbReference type="Gene3D" id="3.10.450.30">
    <property type="entry name" value="Microbial ribonucleases"/>
    <property type="match status" value="1"/>
</dbReference>
<feature type="chain" id="PRO_5040124120" evidence="3">
    <location>
        <begin position="36"/>
        <end position="142"/>
    </location>
</feature>
<sequence>MALTLARGTILPMKRLSVLLACLFLSSCLSTPPPAPPESSAPSASGLPACGSLPDEAWDTVDLIEAGGPFPHPDNDDRRFGNYERILPEQPRNYYREYTVDTPGVHHRGARRIVTGGGSDGHVDEWFYTADHYESFCEMEVN</sequence>
<dbReference type="SUPFAM" id="SSF53933">
    <property type="entry name" value="Microbial ribonucleases"/>
    <property type="match status" value="1"/>
</dbReference>
<dbReference type="GO" id="GO:0003723">
    <property type="term" value="F:RNA binding"/>
    <property type="evidence" value="ECO:0007669"/>
    <property type="project" value="InterPro"/>
</dbReference>
<keyword evidence="5" id="KW-1185">Reference proteome</keyword>
<dbReference type="EMBL" id="JANRML010000004">
    <property type="protein sequence ID" value="MCZ2220679.1"/>
    <property type="molecule type" value="Genomic_DNA"/>
</dbReference>
<dbReference type="AlphaFoldDB" id="A0A9Q4IGY4"/>
<feature type="signal peptide" evidence="3">
    <location>
        <begin position="1"/>
        <end position="35"/>
    </location>
</feature>
<keyword evidence="2" id="KW-0378">Hydrolase</keyword>
<keyword evidence="1" id="KW-0540">Nuclease</keyword>
<dbReference type="Proteomes" id="UP001071110">
    <property type="component" value="Unassembled WGS sequence"/>
</dbReference>
<dbReference type="Pfam" id="PF00545">
    <property type="entry name" value="Ribonuclease"/>
    <property type="match status" value="1"/>
</dbReference>
<protein>
    <submittedName>
        <fullName evidence="4">Guanyl-specific ribonuclease</fullName>
    </submittedName>
</protein>
<accession>A0A9Q4IGY4</accession>
<dbReference type="PROSITE" id="PS51257">
    <property type="entry name" value="PROKAR_LIPOPROTEIN"/>
    <property type="match status" value="1"/>
</dbReference>
<evidence type="ECO:0000313" key="5">
    <source>
        <dbReference type="Proteomes" id="UP001071110"/>
    </source>
</evidence>
<evidence type="ECO:0000256" key="2">
    <source>
        <dbReference type="ARBA" id="ARBA00022801"/>
    </source>
</evidence>
<gene>
    <name evidence="4" type="ORF">NUW87_04735</name>
</gene>
<proteinExistence type="predicted"/>
<dbReference type="GO" id="GO:0004521">
    <property type="term" value="F:RNA endonuclease activity"/>
    <property type="evidence" value="ECO:0007669"/>
    <property type="project" value="InterPro"/>
</dbReference>
<dbReference type="InterPro" id="IPR000026">
    <property type="entry name" value="N1-like"/>
</dbReference>
<name>A0A9Q4IGY4_9CORY</name>
<reference evidence="4" key="1">
    <citation type="submission" date="2022-08" db="EMBL/GenBank/DDBJ databases">
        <title>Corynebacterium sp. nov., isolated from clinical breast specimens.</title>
        <authorList>
            <person name="Zhang T."/>
        </authorList>
    </citation>
    <scope>NUCLEOTIDE SEQUENCE</scope>
    <source>
        <strain evidence="4">CCUG 57942</strain>
    </source>
</reference>